<protein>
    <submittedName>
        <fullName evidence="1">MFS transporter</fullName>
    </submittedName>
</protein>
<sequence length="484" mass="51026">MINRSPGGSRSLGAALDSAPISRLHRRFWLLAGLGIMLDGFDFFIIGVANPLISKEFDGSPAEQGLLSAAAIVGAALGAALLGPLGDRIGRSRIFRIDLWMFVVFSVLCACAWDIWSLIAFRLLLGVAVGLDYPIAASYLAEILPSRNRGRWLVGAFSLQAAGILLGAVAGVVILLVLPDLDSWRLMLGFGALPALLIIALRRNMPESPRWLARNGHEREAREVAEVLTGQPVHIAETDRERDAPPPEGLRAFVQPQLFSRRLARRTVFTSVPWFLMDIATYGVGIFTPTLLAGLALGGANATFIADDIASTEGTAALDVFLVVGFVLAIVLVDRVGRVPLQLAGFAMMTCALCLLAVSGQLTGGSGSHLVLVFTGFALFNIFMNMGPNATTFALPAEVFPAEVRAGGHGFAAGCGKLGAALGTFLFPVLLADIGASALLYGIAATSALAFVVTLLFRIEPAGRSLEELSGREASAVAPRVAPP</sequence>
<keyword evidence="2" id="KW-1185">Reference proteome</keyword>
<evidence type="ECO:0000313" key="1">
    <source>
        <dbReference type="EMBL" id="MEJ8655272.1"/>
    </source>
</evidence>
<comment type="caution">
    <text evidence="1">The sequence shown here is derived from an EMBL/GenBank/DDBJ whole genome shotgun (WGS) entry which is preliminary data.</text>
</comment>
<proteinExistence type="predicted"/>
<reference evidence="1" key="1">
    <citation type="submission" date="2024-03" db="EMBL/GenBank/DDBJ databases">
        <title>Novel Streptomyces species of biotechnological and ecological value are a feature of Machair soil.</title>
        <authorList>
            <person name="Prole J.R."/>
            <person name="Goodfellow M."/>
            <person name="Allenby N."/>
            <person name="Ward A.C."/>
        </authorList>
    </citation>
    <scope>NUCLEOTIDE SEQUENCE</scope>
    <source>
        <strain evidence="1">MS1.AVA.4</strain>
    </source>
</reference>
<evidence type="ECO:0000313" key="2">
    <source>
        <dbReference type="Proteomes" id="UP001375539"/>
    </source>
</evidence>
<gene>
    <name evidence="1" type="ORF">WKI58_01815</name>
</gene>
<dbReference type="Proteomes" id="UP001375539">
    <property type="component" value="Unassembled WGS sequence"/>
</dbReference>
<dbReference type="EMBL" id="JBBKAI010000002">
    <property type="protein sequence ID" value="MEJ8655272.1"/>
    <property type="molecule type" value="Genomic_DNA"/>
</dbReference>
<name>A0ACC6QA24_9ACTN</name>
<accession>A0ACC6QA24</accession>
<organism evidence="1 2">
    <name type="scientific">Streptomyces pratisoli</name>
    <dbReference type="NCBI Taxonomy" id="3139917"/>
    <lineage>
        <taxon>Bacteria</taxon>
        <taxon>Bacillati</taxon>
        <taxon>Actinomycetota</taxon>
        <taxon>Actinomycetes</taxon>
        <taxon>Kitasatosporales</taxon>
        <taxon>Streptomycetaceae</taxon>
        <taxon>Streptomyces</taxon>
    </lineage>
</organism>